<dbReference type="GO" id="GO:0030313">
    <property type="term" value="C:cell envelope"/>
    <property type="evidence" value="ECO:0007669"/>
    <property type="project" value="UniProtKB-SubCell"/>
</dbReference>
<comment type="subcellular location">
    <subcellularLocation>
        <location evidence="1">Cell envelope</location>
    </subcellularLocation>
</comment>
<dbReference type="Proteomes" id="UP000739565">
    <property type="component" value="Unassembled WGS sequence"/>
</dbReference>
<dbReference type="Pfam" id="PF08534">
    <property type="entry name" value="Redoxin"/>
    <property type="match status" value="1"/>
</dbReference>
<dbReference type="Gene3D" id="3.40.30.10">
    <property type="entry name" value="Glutaredoxin"/>
    <property type="match status" value="1"/>
</dbReference>
<evidence type="ECO:0000256" key="3">
    <source>
        <dbReference type="ARBA" id="ARBA00023284"/>
    </source>
</evidence>
<dbReference type="InterPro" id="IPR036249">
    <property type="entry name" value="Thioredoxin-like_sf"/>
</dbReference>
<evidence type="ECO:0000313" key="6">
    <source>
        <dbReference type="Proteomes" id="UP000739565"/>
    </source>
</evidence>
<evidence type="ECO:0000313" key="5">
    <source>
        <dbReference type="EMBL" id="MBZ1349915.1"/>
    </source>
</evidence>
<evidence type="ECO:0000256" key="2">
    <source>
        <dbReference type="ARBA" id="ARBA00022748"/>
    </source>
</evidence>
<dbReference type="PROSITE" id="PS00194">
    <property type="entry name" value="THIOREDOXIN_1"/>
    <property type="match status" value="1"/>
</dbReference>
<proteinExistence type="predicted"/>
<gene>
    <name evidence="5" type="ORF">KZZ10_04590</name>
</gene>
<dbReference type="InterPro" id="IPR017937">
    <property type="entry name" value="Thioredoxin_CS"/>
</dbReference>
<name>A0A953N7A2_9BURK</name>
<dbReference type="SUPFAM" id="SSF52833">
    <property type="entry name" value="Thioredoxin-like"/>
    <property type="match status" value="1"/>
</dbReference>
<evidence type="ECO:0000256" key="1">
    <source>
        <dbReference type="ARBA" id="ARBA00004196"/>
    </source>
</evidence>
<protein>
    <submittedName>
        <fullName evidence="5">TlpA family protein disulfide reductase</fullName>
    </submittedName>
</protein>
<dbReference type="InterPro" id="IPR013766">
    <property type="entry name" value="Thioredoxin_domain"/>
</dbReference>
<keyword evidence="3" id="KW-0676">Redox-active center</keyword>
<dbReference type="GO" id="GO:0015036">
    <property type="term" value="F:disulfide oxidoreductase activity"/>
    <property type="evidence" value="ECO:0007669"/>
    <property type="project" value="UniProtKB-ARBA"/>
</dbReference>
<sequence>MKNTLTLWRFPNLRIIAIRLFMVAMIVGVAAPSPAQALNVGDTLKLGPITLMDGKVLTPEDLAGKHIVLQIWASWCPYCHRQNQNLMQLARDTKGSNLVVVGLSIDKDPKAAAQYVQKHGLNFPVAMMTPELDRAIGKRKGIPELYVLDPKGKVLQKDTGEMIDLDVFELDRFGK</sequence>
<reference evidence="5" key="1">
    <citation type="submission" date="2021-07" db="EMBL/GenBank/DDBJ databases">
        <title>New genus and species of the family Alcaligenaceae.</title>
        <authorList>
            <person name="Hahn M.W."/>
        </authorList>
    </citation>
    <scope>NUCLEOTIDE SEQUENCE</scope>
    <source>
        <strain evidence="5">LF4-65</strain>
    </source>
</reference>
<evidence type="ECO:0000259" key="4">
    <source>
        <dbReference type="PROSITE" id="PS51352"/>
    </source>
</evidence>
<feature type="domain" description="Thioredoxin" evidence="4">
    <location>
        <begin position="25"/>
        <end position="175"/>
    </location>
</feature>
<dbReference type="RefSeq" id="WP_259660326.1">
    <property type="nucleotide sequence ID" value="NZ_JAHXRI010000006.1"/>
</dbReference>
<dbReference type="GO" id="GO:0017004">
    <property type="term" value="P:cytochrome complex assembly"/>
    <property type="evidence" value="ECO:0007669"/>
    <property type="project" value="UniProtKB-KW"/>
</dbReference>
<organism evidence="5 6">
    <name type="scientific">Zwartia hollandica</name>
    <dbReference type="NCBI Taxonomy" id="324606"/>
    <lineage>
        <taxon>Bacteria</taxon>
        <taxon>Pseudomonadati</taxon>
        <taxon>Pseudomonadota</taxon>
        <taxon>Betaproteobacteria</taxon>
        <taxon>Burkholderiales</taxon>
        <taxon>Alcaligenaceae</taxon>
        <taxon>Zwartia</taxon>
    </lineage>
</organism>
<dbReference type="CDD" id="cd02966">
    <property type="entry name" value="TlpA_like_family"/>
    <property type="match status" value="1"/>
</dbReference>
<dbReference type="PROSITE" id="PS51352">
    <property type="entry name" value="THIOREDOXIN_2"/>
    <property type="match status" value="1"/>
</dbReference>
<accession>A0A953N7A2</accession>
<keyword evidence="2" id="KW-0201">Cytochrome c-type biogenesis</keyword>
<dbReference type="EMBL" id="JAHXRI010000006">
    <property type="protein sequence ID" value="MBZ1349915.1"/>
    <property type="molecule type" value="Genomic_DNA"/>
</dbReference>
<comment type="caution">
    <text evidence="5">The sequence shown here is derived from an EMBL/GenBank/DDBJ whole genome shotgun (WGS) entry which is preliminary data.</text>
</comment>
<dbReference type="AlphaFoldDB" id="A0A953N7A2"/>
<keyword evidence="6" id="KW-1185">Reference proteome</keyword>
<dbReference type="InterPro" id="IPR013740">
    <property type="entry name" value="Redoxin"/>
</dbReference>
<dbReference type="PANTHER" id="PTHR42852:SF17">
    <property type="entry name" value="THIOREDOXIN-LIKE PROTEIN HI_1115"/>
    <property type="match status" value="1"/>
</dbReference>
<dbReference type="InterPro" id="IPR050553">
    <property type="entry name" value="Thioredoxin_ResA/DsbE_sf"/>
</dbReference>
<dbReference type="PANTHER" id="PTHR42852">
    <property type="entry name" value="THIOL:DISULFIDE INTERCHANGE PROTEIN DSBE"/>
    <property type="match status" value="1"/>
</dbReference>